<dbReference type="GO" id="GO:0000479">
    <property type="term" value="P:endonucleolytic cleavage of tricistronic rRNA transcript (SSU-rRNA, 5.8S rRNA, LSU-rRNA)"/>
    <property type="evidence" value="ECO:0007669"/>
    <property type="project" value="TreeGrafter"/>
</dbReference>
<dbReference type="SMART" id="SM01362">
    <property type="entry name" value="DUF663"/>
    <property type="match status" value="1"/>
</dbReference>
<dbReference type="Gramene" id="ABO95991">
    <property type="protein sequence ID" value="ABO95991"/>
    <property type="gene ID" value="OSTLU_38677"/>
</dbReference>
<dbReference type="AlphaFoldDB" id="A4RX61"/>
<evidence type="ECO:0000259" key="4">
    <source>
        <dbReference type="SMART" id="SM01362"/>
    </source>
</evidence>
<feature type="compositionally biased region" description="Acidic residues" evidence="2">
    <location>
        <begin position="284"/>
        <end position="305"/>
    </location>
</feature>
<dbReference type="OMA" id="HQFMGLL"/>
<comment type="similarity">
    <text evidence="1">Belongs to the TRAFAC class translation factor GTPase superfamily. Bms1-like GTPase family. TSR1 subfamily.</text>
</comment>
<organism evidence="5 6">
    <name type="scientific">Ostreococcus lucimarinus (strain CCE9901)</name>
    <dbReference type="NCBI Taxonomy" id="436017"/>
    <lineage>
        <taxon>Eukaryota</taxon>
        <taxon>Viridiplantae</taxon>
        <taxon>Chlorophyta</taxon>
        <taxon>Mamiellophyceae</taxon>
        <taxon>Mamiellales</taxon>
        <taxon>Bathycoccaceae</taxon>
        <taxon>Ostreococcus</taxon>
    </lineage>
</organism>
<feature type="domain" description="AARP2CN" evidence="3">
    <location>
        <begin position="120"/>
        <end position="201"/>
    </location>
</feature>
<dbReference type="RefSeq" id="XP_001417698.1">
    <property type="nucleotide sequence ID" value="XM_001417661.1"/>
</dbReference>
<dbReference type="PANTHER" id="PTHR12858:SF1">
    <property type="entry name" value="PRE-RRNA-PROCESSING PROTEIN TSR1 HOMOLOG"/>
    <property type="match status" value="1"/>
</dbReference>
<protein>
    <recommendedName>
        <fullName evidence="7">Bms1-type G domain-containing protein</fullName>
    </recommendedName>
</protein>
<feature type="compositionally biased region" description="Acidic residues" evidence="2">
    <location>
        <begin position="322"/>
        <end position="344"/>
    </location>
</feature>
<dbReference type="Pfam" id="PF04950">
    <property type="entry name" value="RIBIOP_C"/>
    <property type="match status" value="1"/>
</dbReference>
<dbReference type="GO" id="GO:0034511">
    <property type="term" value="F:U3 snoRNA binding"/>
    <property type="evidence" value="ECO:0007669"/>
    <property type="project" value="TreeGrafter"/>
</dbReference>
<feature type="domain" description="Ribosome biogenesis protein BMS1/TSR1 C-terminal" evidence="4">
    <location>
        <begin position="377"/>
        <end position="673"/>
    </location>
</feature>
<dbReference type="OrthoDB" id="119302at2759"/>
<dbReference type="InterPro" id="IPR007034">
    <property type="entry name" value="BMS1_TSR1_C"/>
</dbReference>
<evidence type="ECO:0000256" key="2">
    <source>
        <dbReference type="SAM" id="MobiDB-lite"/>
    </source>
</evidence>
<sequence length="688" mass="76716">MFDDCVTPRTTTCGRHRQRVSFLLINSANVMSALETLKVCDLLMVIAPVSAHEPSAVVARCLPTLKALGIPQTLLALRGLDDVKQAKRQEVKKAMLNIVATELQIPTDRVKTLPATSRAEFTELVRQTVELRGETPRWRGQRPYVLAHRREIIPDVSDDRFATVVVEGYVRGVPATASQLWHLPGVGDFPVVKIESIAEPAQARANAVSRNDAAMEGNEVLMTWTRDANIAQEVMRENQPDSMAGEQTWPTATELQLAELEAKRKTRPAGMSDYQASWLLDANEDGNANEDADDADDATMDDAPGDDTFGAEAEMREGGADIAEDGESDEEWVNAGGDDEDEVDLETRRNLDMAERDSNKRAALQDAENEDMKFPDEMDTPAHCVARDRFAKYRGLKSFRSSPWDPKESLPYDYSRVFAFENFKRAHKRALQVQEEDSVGGAQIGTYVRITIAGVPRIGLGVGPSWSGWVGGAGPVVLSGLMQYESCLSLMNYCVTKSTYYDAPLKSKDPLWFHVGFRRERAGPVYNTDNLGDKHKLERFLRARSPTIASVYAPITYGPAPVIGFKESFTSHGIKVDLCLTGSVRDANPDRIVLKRVILSALPFRTHKHKAVARYMFHNPNDIRWFKPLELWTKYGLRGKIVEPVGTHGRMKCVFNNVIHQHDTICATLYKRIYPKFAASEQHAHAAT</sequence>
<gene>
    <name evidence="5" type="ORF">OSTLU_38677</name>
</gene>
<dbReference type="GO" id="GO:0003924">
    <property type="term" value="F:GTPase activity"/>
    <property type="evidence" value="ECO:0007669"/>
    <property type="project" value="TreeGrafter"/>
</dbReference>
<evidence type="ECO:0000256" key="1">
    <source>
        <dbReference type="ARBA" id="ARBA00038288"/>
    </source>
</evidence>
<dbReference type="PANTHER" id="PTHR12858">
    <property type="entry name" value="RIBOSOME BIOGENESIS PROTEIN"/>
    <property type="match status" value="1"/>
</dbReference>
<evidence type="ECO:0008006" key="7">
    <source>
        <dbReference type="Google" id="ProtNLM"/>
    </source>
</evidence>
<dbReference type="KEGG" id="olu:OSTLU_38677"/>
<feature type="region of interest" description="Disordered" evidence="2">
    <location>
        <begin position="284"/>
        <end position="344"/>
    </location>
</feature>
<name>A4RX61_OSTLU</name>
<dbReference type="SMART" id="SM00785">
    <property type="entry name" value="AARP2CN"/>
    <property type="match status" value="1"/>
</dbReference>
<dbReference type="Pfam" id="PF08142">
    <property type="entry name" value="AARP2CN"/>
    <property type="match status" value="1"/>
</dbReference>
<proteinExistence type="inferred from homology"/>
<dbReference type="STRING" id="436017.A4RX61"/>
<keyword evidence="6" id="KW-1185">Reference proteome</keyword>
<reference evidence="5 6" key="1">
    <citation type="journal article" date="2007" name="Proc. Natl. Acad. Sci. U.S.A.">
        <title>The tiny eukaryote Ostreococcus provides genomic insights into the paradox of plankton speciation.</title>
        <authorList>
            <person name="Palenik B."/>
            <person name="Grimwood J."/>
            <person name="Aerts A."/>
            <person name="Rouze P."/>
            <person name="Salamov A."/>
            <person name="Putnam N."/>
            <person name="Dupont C."/>
            <person name="Jorgensen R."/>
            <person name="Derelle E."/>
            <person name="Rombauts S."/>
            <person name="Zhou K."/>
            <person name="Otillar R."/>
            <person name="Merchant S.S."/>
            <person name="Podell S."/>
            <person name="Gaasterland T."/>
            <person name="Napoli C."/>
            <person name="Gendler K."/>
            <person name="Manuell A."/>
            <person name="Tai V."/>
            <person name="Vallon O."/>
            <person name="Piganeau G."/>
            <person name="Jancek S."/>
            <person name="Heijde M."/>
            <person name="Jabbari K."/>
            <person name="Bowler C."/>
            <person name="Lohr M."/>
            <person name="Robbens S."/>
            <person name="Werner G."/>
            <person name="Dubchak I."/>
            <person name="Pazour G.J."/>
            <person name="Ren Q."/>
            <person name="Paulsen I."/>
            <person name="Delwiche C."/>
            <person name="Schmutz J."/>
            <person name="Rokhsar D."/>
            <person name="Van de Peer Y."/>
            <person name="Moreau H."/>
            <person name="Grigoriev I.V."/>
        </authorList>
    </citation>
    <scope>NUCLEOTIDE SEQUENCE [LARGE SCALE GENOMIC DNA]</scope>
    <source>
        <strain evidence="5 6">CCE9901</strain>
    </source>
</reference>
<dbReference type="eggNOG" id="KOG1980">
    <property type="taxonomic scope" value="Eukaryota"/>
</dbReference>
<dbReference type="HOGENOM" id="CLU_009858_1_0_1"/>
<dbReference type="GeneID" id="5001899"/>
<dbReference type="InterPro" id="IPR012948">
    <property type="entry name" value="AARP2CN"/>
</dbReference>
<dbReference type="GO" id="GO:0000462">
    <property type="term" value="P:maturation of SSU-rRNA from tricistronic rRNA transcript (SSU-rRNA, 5.8S rRNA, LSU-rRNA)"/>
    <property type="evidence" value="ECO:0007669"/>
    <property type="project" value="TreeGrafter"/>
</dbReference>
<dbReference type="GO" id="GO:0005634">
    <property type="term" value="C:nucleus"/>
    <property type="evidence" value="ECO:0007669"/>
    <property type="project" value="InterPro"/>
</dbReference>
<dbReference type="EMBL" id="CP000585">
    <property type="protein sequence ID" value="ABO95991.1"/>
    <property type="molecule type" value="Genomic_DNA"/>
</dbReference>
<dbReference type="GO" id="GO:0005525">
    <property type="term" value="F:GTP binding"/>
    <property type="evidence" value="ECO:0007669"/>
    <property type="project" value="TreeGrafter"/>
</dbReference>
<dbReference type="GO" id="GO:0030688">
    <property type="term" value="C:preribosome, small subunit precursor"/>
    <property type="evidence" value="ECO:0007669"/>
    <property type="project" value="TreeGrafter"/>
</dbReference>
<dbReference type="InterPro" id="IPR039761">
    <property type="entry name" value="Bms1/Tsr1"/>
</dbReference>
<evidence type="ECO:0000259" key="3">
    <source>
        <dbReference type="SMART" id="SM00785"/>
    </source>
</evidence>
<accession>A4RX61</accession>
<dbReference type="Proteomes" id="UP000001568">
    <property type="component" value="Chromosome 5"/>
</dbReference>
<evidence type="ECO:0000313" key="5">
    <source>
        <dbReference type="EMBL" id="ABO95991.1"/>
    </source>
</evidence>
<evidence type="ECO:0000313" key="6">
    <source>
        <dbReference type="Proteomes" id="UP000001568"/>
    </source>
</evidence>